<organism evidence="2 3">
    <name type="scientific">Lactuca saligna</name>
    <name type="common">Willowleaf lettuce</name>
    <dbReference type="NCBI Taxonomy" id="75948"/>
    <lineage>
        <taxon>Eukaryota</taxon>
        <taxon>Viridiplantae</taxon>
        <taxon>Streptophyta</taxon>
        <taxon>Embryophyta</taxon>
        <taxon>Tracheophyta</taxon>
        <taxon>Spermatophyta</taxon>
        <taxon>Magnoliopsida</taxon>
        <taxon>eudicotyledons</taxon>
        <taxon>Gunneridae</taxon>
        <taxon>Pentapetalae</taxon>
        <taxon>asterids</taxon>
        <taxon>campanulids</taxon>
        <taxon>Asterales</taxon>
        <taxon>Asteraceae</taxon>
        <taxon>Cichorioideae</taxon>
        <taxon>Cichorieae</taxon>
        <taxon>Lactucinae</taxon>
        <taxon>Lactuca</taxon>
    </lineage>
</organism>
<feature type="compositionally biased region" description="Pro residues" evidence="1">
    <location>
        <begin position="56"/>
        <end position="96"/>
    </location>
</feature>
<feature type="region of interest" description="Disordered" evidence="1">
    <location>
        <begin position="1"/>
        <end position="103"/>
    </location>
</feature>
<evidence type="ECO:0000313" key="3">
    <source>
        <dbReference type="Proteomes" id="UP001177003"/>
    </source>
</evidence>
<gene>
    <name evidence="2" type="ORF">LSALG_LOCUS5363</name>
</gene>
<evidence type="ECO:0000313" key="2">
    <source>
        <dbReference type="EMBL" id="CAI9264727.1"/>
    </source>
</evidence>
<name>A0AA35VKL0_LACSI</name>
<evidence type="ECO:0000256" key="1">
    <source>
        <dbReference type="SAM" id="MobiDB-lite"/>
    </source>
</evidence>
<reference evidence="2" key="1">
    <citation type="submission" date="2023-04" db="EMBL/GenBank/DDBJ databases">
        <authorList>
            <person name="Vijverberg K."/>
            <person name="Xiong W."/>
            <person name="Schranz E."/>
        </authorList>
    </citation>
    <scope>NUCLEOTIDE SEQUENCE</scope>
</reference>
<dbReference type="Proteomes" id="UP001177003">
    <property type="component" value="Chromosome 0"/>
</dbReference>
<dbReference type="AlphaFoldDB" id="A0AA35VKL0"/>
<dbReference type="EMBL" id="OX465086">
    <property type="protein sequence ID" value="CAI9264727.1"/>
    <property type="molecule type" value="Genomic_DNA"/>
</dbReference>
<keyword evidence="3" id="KW-1185">Reference proteome</keyword>
<feature type="compositionally biased region" description="Polar residues" evidence="1">
    <location>
        <begin position="25"/>
        <end position="34"/>
    </location>
</feature>
<accession>A0AA35VKL0</accession>
<proteinExistence type="predicted"/>
<protein>
    <submittedName>
        <fullName evidence="2">Uncharacterized protein</fullName>
    </submittedName>
</protein>
<sequence length="123" mass="12865">MTRKGTLIRCSICKEPDHNNKKCPSKQQTNTSAAPSAYRGSGTGPSPPAATLAAQPPHPPPATVAQPPPPPPSATTHPPLSPPPPEATQPPPPPPGVSLVPRRRAQLVEVDRGNILKGLSKWH</sequence>